<evidence type="ECO:0000313" key="2">
    <source>
        <dbReference type="EMBL" id="KGH45662.1"/>
    </source>
</evidence>
<sequence length="320" mass="32000">MTTTPAVLAIDVGGTSMKGAVVTRDGRPVVVERWPTDPATDTVAAIAGHLRSLAAAARDQHLDVVGAGVVTPGMLDEASGTVVYASNLDWRDVPLRALLAEATGLPVVTGHDVRTAGLAEQLLGAARGVEDFVLVTIGTGVAAALVTDGRPVTGDGGAAGELGHIPMVPGGEACTCGQSGCLEVYASGAGLARRYAALSGVSLPAEDVVARLGRDADADRVWAEAMQVLAQGLVTATLLLDPTTIVLGGGFTAAGDALLEPVRAGLAAGLAWRSAPPVRVAELGSEAGWIGAAALAFRSAGHADALGTWTPHALLGAPIP</sequence>
<protein>
    <submittedName>
        <fullName evidence="2">ROK family transcriptional regulator</fullName>
    </submittedName>
</protein>
<accession>A0A098Y5C9</accession>
<dbReference type="InterPro" id="IPR000600">
    <property type="entry name" value="ROK"/>
</dbReference>
<dbReference type="Gene3D" id="3.30.420.40">
    <property type="match status" value="2"/>
</dbReference>
<dbReference type="SUPFAM" id="SSF53067">
    <property type="entry name" value="Actin-like ATPase domain"/>
    <property type="match status" value="1"/>
</dbReference>
<dbReference type="PANTHER" id="PTHR18964">
    <property type="entry name" value="ROK (REPRESSOR, ORF, KINASE) FAMILY"/>
    <property type="match status" value="1"/>
</dbReference>
<dbReference type="PANTHER" id="PTHR18964:SF149">
    <property type="entry name" value="BIFUNCTIONAL UDP-N-ACETYLGLUCOSAMINE 2-EPIMERASE_N-ACETYLMANNOSAMINE KINASE"/>
    <property type="match status" value="1"/>
</dbReference>
<dbReference type="RefSeq" id="WP_036337134.1">
    <property type="nucleotide sequence ID" value="NZ_JPMX01000075.1"/>
</dbReference>
<reference evidence="2 3" key="1">
    <citation type="submission" date="2014-07" db="EMBL/GenBank/DDBJ databases">
        <title>Biosystematic studies on Modestobacter strains isolated from extreme hyper-arid desert soil and from historic building.</title>
        <authorList>
            <person name="Bukarasam K."/>
            <person name="Bull A."/>
            <person name="Girard G."/>
            <person name="van Wezel G."/>
            <person name="Goodfellow M."/>
        </authorList>
    </citation>
    <scope>NUCLEOTIDE SEQUENCE [LARGE SCALE GENOMIC DNA]</scope>
    <source>
        <strain evidence="2 3">KNN45-2b</strain>
    </source>
</reference>
<dbReference type="EMBL" id="JPMX01000075">
    <property type="protein sequence ID" value="KGH45662.1"/>
    <property type="molecule type" value="Genomic_DNA"/>
</dbReference>
<organism evidence="2 3">
    <name type="scientific">Modestobacter caceresii</name>
    <dbReference type="NCBI Taxonomy" id="1522368"/>
    <lineage>
        <taxon>Bacteria</taxon>
        <taxon>Bacillati</taxon>
        <taxon>Actinomycetota</taxon>
        <taxon>Actinomycetes</taxon>
        <taxon>Geodermatophilales</taxon>
        <taxon>Geodermatophilaceae</taxon>
        <taxon>Modestobacter</taxon>
    </lineage>
</organism>
<dbReference type="InterPro" id="IPR043129">
    <property type="entry name" value="ATPase_NBD"/>
</dbReference>
<dbReference type="STRING" id="1522368.IN07_16345"/>
<keyword evidence="3" id="KW-1185">Reference proteome</keyword>
<comment type="similarity">
    <text evidence="1">Belongs to the ROK (NagC/XylR) family.</text>
</comment>
<name>A0A098Y5C9_9ACTN</name>
<evidence type="ECO:0000313" key="3">
    <source>
        <dbReference type="Proteomes" id="UP000029713"/>
    </source>
</evidence>
<dbReference type="Proteomes" id="UP000029713">
    <property type="component" value="Unassembled WGS sequence"/>
</dbReference>
<proteinExistence type="inferred from homology"/>
<gene>
    <name evidence="2" type="ORF">IN07_16345</name>
</gene>
<dbReference type="Pfam" id="PF00480">
    <property type="entry name" value="ROK"/>
    <property type="match status" value="1"/>
</dbReference>
<evidence type="ECO:0000256" key="1">
    <source>
        <dbReference type="ARBA" id="ARBA00006479"/>
    </source>
</evidence>
<dbReference type="OrthoDB" id="9815677at2"/>
<dbReference type="AlphaFoldDB" id="A0A098Y5C9"/>
<comment type="caution">
    <text evidence="2">The sequence shown here is derived from an EMBL/GenBank/DDBJ whole genome shotgun (WGS) entry which is preliminary data.</text>
</comment>